<dbReference type="PANTHER" id="PTHR11890">
    <property type="entry name" value="INTERLEUKIN-1 RECEPTOR FAMILY MEMBER"/>
    <property type="match status" value="1"/>
</dbReference>
<proteinExistence type="predicted"/>
<evidence type="ECO:0000256" key="2">
    <source>
        <dbReference type="ARBA" id="ARBA00023180"/>
    </source>
</evidence>
<reference evidence="6" key="1">
    <citation type="submission" date="2025-08" db="UniProtKB">
        <authorList>
            <consortium name="RefSeq"/>
        </authorList>
    </citation>
    <scope>IDENTIFICATION</scope>
</reference>
<keyword evidence="4" id="KW-1133">Transmembrane helix</keyword>
<keyword evidence="5" id="KW-1185">Reference proteome</keyword>
<dbReference type="PRINTS" id="PR01537">
    <property type="entry name" value="INTRLKN1R1F"/>
</dbReference>
<organism evidence="5 6">
    <name type="scientific">Salmo salar</name>
    <name type="common">Atlantic salmon</name>
    <dbReference type="NCBI Taxonomy" id="8030"/>
    <lineage>
        <taxon>Eukaryota</taxon>
        <taxon>Metazoa</taxon>
        <taxon>Chordata</taxon>
        <taxon>Craniata</taxon>
        <taxon>Vertebrata</taxon>
        <taxon>Euteleostomi</taxon>
        <taxon>Actinopterygii</taxon>
        <taxon>Neopterygii</taxon>
        <taxon>Teleostei</taxon>
        <taxon>Protacanthopterygii</taxon>
        <taxon>Salmoniformes</taxon>
        <taxon>Salmonidae</taxon>
        <taxon>Salmoninae</taxon>
        <taxon>Salmo</taxon>
    </lineage>
</organism>
<evidence type="ECO:0000256" key="4">
    <source>
        <dbReference type="SAM" id="Phobius"/>
    </source>
</evidence>
<keyword evidence="2" id="KW-0325">Glycoprotein</keyword>
<keyword evidence="3" id="KW-0393">Immunoglobulin domain</keyword>
<evidence type="ECO:0000256" key="3">
    <source>
        <dbReference type="ARBA" id="ARBA00023319"/>
    </source>
</evidence>
<evidence type="ECO:0000256" key="1">
    <source>
        <dbReference type="ARBA" id="ARBA00023157"/>
    </source>
</evidence>
<keyword evidence="4" id="KW-0812">Transmembrane</keyword>
<evidence type="ECO:0000313" key="5">
    <source>
        <dbReference type="Proteomes" id="UP001652741"/>
    </source>
</evidence>
<gene>
    <name evidence="6" type="primary">LOC123723840</name>
</gene>
<keyword evidence="4" id="KW-0472">Membrane</keyword>
<dbReference type="RefSeq" id="XP_045560673.1">
    <property type="nucleotide sequence ID" value="XM_045704717.1"/>
</dbReference>
<name>A0ABM3DPF1_SALSA</name>
<keyword evidence="1" id="KW-1015">Disulfide bond</keyword>
<dbReference type="PANTHER" id="PTHR11890:SF3">
    <property type="entry name" value="INTERLEUKIN-1 RECEPTOR TYPE 2"/>
    <property type="match status" value="1"/>
</dbReference>
<dbReference type="Proteomes" id="UP001652741">
    <property type="component" value="Chromosome ssa21"/>
</dbReference>
<protein>
    <submittedName>
        <fullName evidence="6">Interleukin-1 receptor-like 2</fullName>
    </submittedName>
</protein>
<evidence type="ECO:0000313" key="6">
    <source>
        <dbReference type="RefSeq" id="XP_045560673.1"/>
    </source>
</evidence>
<dbReference type="GeneID" id="123723840"/>
<dbReference type="InterPro" id="IPR015621">
    <property type="entry name" value="IL-1_rcpt_fam"/>
</dbReference>
<sequence>MVEEEDFYINYTCKVSSDRGSPSASFTLQPTDPNNLFPIGVLLITLVLVFTVSIVIYHRFKINIMLSLRRMFPLLHTNTDSNGKLYDAYVAYPRVQKDEVPREEQPVELVLGLMGFGEDSDRHKEEIC</sequence>
<feature type="transmembrane region" description="Helical" evidence="4">
    <location>
        <begin position="36"/>
        <end position="60"/>
    </location>
</feature>
<accession>A0ABM3DPF1</accession>